<evidence type="ECO:0000256" key="3">
    <source>
        <dbReference type="ARBA" id="ARBA00014376"/>
    </source>
</evidence>
<comment type="function">
    <text evidence="5 6">Structural component of flagellum, the bacterial motility apparatus. Part of the rod structure of flagellar basal body.</text>
</comment>
<dbReference type="STRING" id="1441095.AM592_05180"/>
<evidence type="ECO:0000256" key="5">
    <source>
        <dbReference type="ARBA" id="ARBA00024934"/>
    </source>
</evidence>
<protein>
    <recommendedName>
        <fullName evidence="3 6">Flagellar basal body rod protein FlgB</fullName>
    </recommendedName>
</protein>
<evidence type="ECO:0000313" key="8">
    <source>
        <dbReference type="EMBL" id="ALC81051.1"/>
    </source>
</evidence>
<keyword evidence="8" id="KW-0966">Cell projection</keyword>
<evidence type="ECO:0000256" key="6">
    <source>
        <dbReference type="PIRNR" id="PIRNR002889"/>
    </source>
</evidence>
<dbReference type="EMBL" id="CP012600">
    <property type="protein sequence ID" value="ALC81051.1"/>
    <property type="molecule type" value="Genomic_DNA"/>
</dbReference>
<dbReference type="PANTHER" id="PTHR30435">
    <property type="entry name" value="FLAGELLAR PROTEIN"/>
    <property type="match status" value="1"/>
</dbReference>
<dbReference type="GO" id="GO:0071978">
    <property type="term" value="P:bacterial-type flagellum-dependent swarming motility"/>
    <property type="evidence" value="ECO:0007669"/>
    <property type="project" value="TreeGrafter"/>
</dbReference>
<dbReference type="PANTHER" id="PTHR30435:SF12">
    <property type="entry name" value="FLAGELLAR BASAL BODY ROD PROTEIN FLGB"/>
    <property type="match status" value="1"/>
</dbReference>
<dbReference type="Proteomes" id="UP000067625">
    <property type="component" value="Chromosome"/>
</dbReference>
<dbReference type="AlphaFoldDB" id="A0A0M5J9S1"/>
<proteinExistence type="inferred from homology"/>
<dbReference type="PIRSF" id="PIRSF002889">
    <property type="entry name" value="Rod_FlgB"/>
    <property type="match status" value="1"/>
</dbReference>
<reference evidence="8 9" key="2">
    <citation type="journal article" date="2016" name="Int. J. Syst. Evol. Microbiol.">
        <title>Bacillus gobiensis sp. nov., isolated from a soil sample.</title>
        <authorList>
            <person name="Liu B."/>
            <person name="Liu G.H."/>
            <person name="Cetin S."/>
            <person name="Schumann P."/>
            <person name="Pan Z.Z."/>
            <person name="Chen Q.Q."/>
        </authorList>
    </citation>
    <scope>NUCLEOTIDE SEQUENCE [LARGE SCALE GENOMIC DNA]</scope>
    <source>
        <strain evidence="8 9">FJAT-4402</strain>
    </source>
</reference>
<evidence type="ECO:0000259" key="7">
    <source>
        <dbReference type="Pfam" id="PF00460"/>
    </source>
</evidence>
<dbReference type="PATRIC" id="fig|1441095.3.peg.1130"/>
<comment type="subunit">
    <text evidence="6">The basal body constitutes a major portion of the flagellar organelle and consists of a number of rings mounted on a central rod.</text>
</comment>
<dbReference type="RefSeq" id="WP_053602802.1">
    <property type="nucleotide sequence ID" value="NZ_CP012600.1"/>
</dbReference>
<dbReference type="InterPro" id="IPR006300">
    <property type="entry name" value="FlgB"/>
</dbReference>
<keyword evidence="8" id="KW-0969">Cilium</keyword>
<dbReference type="InterPro" id="IPR019776">
    <property type="entry name" value="Flagellar_basal_body_rod_CS"/>
</dbReference>
<name>A0A0M5J9S1_9BACI</name>
<evidence type="ECO:0000256" key="4">
    <source>
        <dbReference type="ARBA" id="ARBA00023143"/>
    </source>
</evidence>
<gene>
    <name evidence="8" type="ORF">AM592_05180</name>
</gene>
<comment type="similarity">
    <text evidence="2 6">Belongs to the flagella basal body rod proteins family.</text>
</comment>
<keyword evidence="8" id="KW-0282">Flagellum</keyword>
<evidence type="ECO:0000256" key="1">
    <source>
        <dbReference type="ARBA" id="ARBA00004117"/>
    </source>
</evidence>
<sequence>MDLFSGSIHSLENALNRADVKQKVISENIANVDTPNYKSKEVSFSNILKNESEKLNALKTNERHLDFLNSGLNYSIVTKSKGTYQQNGNNVDIDQEMSKLAQNQIEYQALVDRLSGKFNSLKTAITGGKA</sequence>
<accession>A0A0M5J9S1</accession>
<dbReference type="GO" id="GO:0030694">
    <property type="term" value="C:bacterial-type flagellum basal body, rod"/>
    <property type="evidence" value="ECO:0007669"/>
    <property type="project" value="InterPro"/>
</dbReference>
<dbReference type="Pfam" id="PF00460">
    <property type="entry name" value="Flg_bb_rod"/>
    <property type="match status" value="1"/>
</dbReference>
<dbReference type="OrthoDB" id="9792068at2"/>
<dbReference type="PROSITE" id="PS00588">
    <property type="entry name" value="FLAGELLA_BB_ROD"/>
    <property type="match status" value="1"/>
</dbReference>
<organism evidence="8 9">
    <name type="scientific">Bacillus gobiensis</name>
    <dbReference type="NCBI Taxonomy" id="1441095"/>
    <lineage>
        <taxon>Bacteria</taxon>
        <taxon>Bacillati</taxon>
        <taxon>Bacillota</taxon>
        <taxon>Bacilli</taxon>
        <taxon>Bacillales</taxon>
        <taxon>Bacillaceae</taxon>
        <taxon>Bacillus</taxon>
    </lineage>
</organism>
<dbReference type="InterPro" id="IPR001444">
    <property type="entry name" value="Flag_bb_rod_N"/>
</dbReference>
<dbReference type="NCBIfam" id="TIGR01396">
    <property type="entry name" value="FlgB"/>
    <property type="match status" value="1"/>
</dbReference>
<evidence type="ECO:0000313" key="9">
    <source>
        <dbReference type="Proteomes" id="UP000067625"/>
    </source>
</evidence>
<keyword evidence="4 6" id="KW-0975">Bacterial flagellum</keyword>
<evidence type="ECO:0000256" key="2">
    <source>
        <dbReference type="ARBA" id="ARBA00009677"/>
    </source>
</evidence>
<keyword evidence="9" id="KW-1185">Reference proteome</keyword>
<feature type="domain" description="Flagellar basal body rod protein N-terminal" evidence="7">
    <location>
        <begin position="11"/>
        <end position="38"/>
    </location>
</feature>
<comment type="subcellular location">
    <subcellularLocation>
        <location evidence="1 6">Bacterial flagellum basal body</location>
    </subcellularLocation>
</comment>
<reference evidence="9" key="1">
    <citation type="submission" date="2015-08" db="EMBL/GenBank/DDBJ databases">
        <title>Genome sequencing project for genomic taxonomy and phylogenomics of Bacillus-like bacteria.</title>
        <authorList>
            <person name="Liu B."/>
            <person name="Wang J."/>
            <person name="Zhu Y."/>
            <person name="Liu G."/>
            <person name="Chen Q."/>
            <person name="Chen Z."/>
            <person name="Lan J."/>
            <person name="Che J."/>
            <person name="Ge C."/>
            <person name="Shi H."/>
            <person name="Pan Z."/>
            <person name="Liu X."/>
        </authorList>
    </citation>
    <scope>NUCLEOTIDE SEQUENCE [LARGE SCALE GENOMIC DNA]</scope>
    <source>
        <strain evidence="9">FJAT-4402</strain>
    </source>
</reference>